<reference evidence="2" key="1">
    <citation type="submission" date="2020-09" db="EMBL/GenBank/DDBJ databases">
        <title>Hoyosella lacisalsi sp. nov., a halotolerant actinobacterium isolated from soil of Lake Gudzhirganskoe.</title>
        <authorList>
            <person name="Yang Q."/>
            <person name="Guo P.Y."/>
            <person name="Liu S.W."/>
            <person name="Li F.N."/>
            <person name="Sun C.H."/>
        </authorList>
    </citation>
    <scope>NUCLEOTIDE SEQUENCE</scope>
    <source>
        <strain evidence="2">G463</strain>
    </source>
</reference>
<dbReference type="AlphaFoldDB" id="A0A927JET9"/>
<evidence type="ECO:0000313" key="3">
    <source>
        <dbReference type="Proteomes" id="UP000642993"/>
    </source>
</evidence>
<proteinExistence type="predicted"/>
<sequence>MAAAALLLGIAGCGQDEPAPAPGEDRASSPGGTDNEEFRNLLDECLVVSPEQIVEVFDAQALDNTFYGAICRFTIIGAAVPTSVTLAWFENSSLWHERRATERLGYDIENTTVAGQGGFTVRIPGDAAACGVATRAGEGGTLIWWVHPQSRSGGDGCAAAMELAELTVRTHF</sequence>
<accession>A0A927JET9</accession>
<dbReference type="Pfam" id="PF12079">
    <property type="entry name" value="DUF3558"/>
    <property type="match status" value="1"/>
</dbReference>
<dbReference type="Proteomes" id="UP000642993">
    <property type="component" value="Unassembled WGS sequence"/>
</dbReference>
<dbReference type="RefSeq" id="WP_192040301.1">
    <property type="nucleotide sequence ID" value="NZ_JACYWE010000011.1"/>
</dbReference>
<dbReference type="InterPro" id="IPR024520">
    <property type="entry name" value="DUF3558"/>
</dbReference>
<evidence type="ECO:0000256" key="1">
    <source>
        <dbReference type="SAM" id="MobiDB-lite"/>
    </source>
</evidence>
<name>A0A927JET9_9ACTN</name>
<feature type="region of interest" description="Disordered" evidence="1">
    <location>
        <begin position="13"/>
        <end position="34"/>
    </location>
</feature>
<keyword evidence="3" id="KW-1185">Reference proteome</keyword>
<evidence type="ECO:0000313" key="2">
    <source>
        <dbReference type="EMBL" id="MBD8507838.1"/>
    </source>
</evidence>
<comment type="caution">
    <text evidence="2">The sequence shown here is derived from an EMBL/GenBank/DDBJ whole genome shotgun (WGS) entry which is preliminary data.</text>
</comment>
<gene>
    <name evidence="2" type="ORF">HT102_15215</name>
</gene>
<organism evidence="2 3">
    <name type="scientific">Lolliginicoccus lacisalsi</name>
    <dbReference type="NCBI Taxonomy" id="2742202"/>
    <lineage>
        <taxon>Bacteria</taxon>
        <taxon>Bacillati</taxon>
        <taxon>Actinomycetota</taxon>
        <taxon>Actinomycetes</taxon>
        <taxon>Mycobacteriales</taxon>
        <taxon>Hoyosellaceae</taxon>
        <taxon>Lolliginicoccus</taxon>
    </lineage>
</organism>
<dbReference type="EMBL" id="JACYWE010000011">
    <property type="protein sequence ID" value="MBD8507838.1"/>
    <property type="molecule type" value="Genomic_DNA"/>
</dbReference>
<protein>
    <submittedName>
        <fullName evidence="2">DUF3558 domain-containing protein</fullName>
    </submittedName>
</protein>